<comment type="caution">
    <text evidence="1">The sequence shown here is derived from an EMBL/GenBank/DDBJ whole genome shotgun (WGS) entry which is preliminary data.</text>
</comment>
<dbReference type="EMBL" id="VIVQ01000001">
    <property type="protein sequence ID" value="TWE11761.1"/>
    <property type="molecule type" value="Genomic_DNA"/>
</dbReference>
<dbReference type="Proteomes" id="UP000318297">
    <property type="component" value="Unassembled WGS sequence"/>
</dbReference>
<gene>
    <name evidence="1" type="ORF">BKA23_0547</name>
</gene>
<evidence type="ECO:0000313" key="1">
    <source>
        <dbReference type="EMBL" id="TWE11761.1"/>
    </source>
</evidence>
<proteinExistence type="predicted"/>
<keyword evidence="2" id="KW-1185">Reference proteome</keyword>
<organism evidence="1 2">
    <name type="scientific">Rudaeicoccus suwonensis</name>
    <dbReference type="NCBI Taxonomy" id="657409"/>
    <lineage>
        <taxon>Bacteria</taxon>
        <taxon>Bacillati</taxon>
        <taxon>Actinomycetota</taxon>
        <taxon>Actinomycetes</taxon>
        <taxon>Micrococcales</taxon>
        <taxon>Dermacoccaceae</taxon>
        <taxon>Rudaeicoccus</taxon>
    </lineage>
</organism>
<protein>
    <submittedName>
        <fullName evidence="1">Uncharacterized protein</fullName>
    </submittedName>
</protein>
<sequence length="127" mass="12981">MTARALENSPCCWVLVFLAAFVTVLVTVLGAGTASAVTSPVAGNGVGASTVTGQSRIGLTGGRVIVDVDDVDFHADDGVLTVIATLTTDGAVDSTVISELAARLERAAREVYVLIGTLIVVIKPRGR</sequence>
<name>A0A561E823_9MICO</name>
<dbReference type="AlphaFoldDB" id="A0A561E823"/>
<accession>A0A561E823</accession>
<reference evidence="1 2" key="1">
    <citation type="submission" date="2019-06" db="EMBL/GenBank/DDBJ databases">
        <title>Sequencing the genomes of 1000 actinobacteria strains.</title>
        <authorList>
            <person name="Klenk H.-P."/>
        </authorList>
    </citation>
    <scope>NUCLEOTIDE SEQUENCE [LARGE SCALE GENOMIC DNA]</scope>
    <source>
        <strain evidence="1 2">DSM 19560</strain>
    </source>
</reference>
<evidence type="ECO:0000313" key="2">
    <source>
        <dbReference type="Proteomes" id="UP000318297"/>
    </source>
</evidence>